<organism evidence="1 2">
    <name type="scientific">Oryza meyeriana var. granulata</name>
    <dbReference type="NCBI Taxonomy" id="110450"/>
    <lineage>
        <taxon>Eukaryota</taxon>
        <taxon>Viridiplantae</taxon>
        <taxon>Streptophyta</taxon>
        <taxon>Embryophyta</taxon>
        <taxon>Tracheophyta</taxon>
        <taxon>Spermatophyta</taxon>
        <taxon>Magnoliopsida</taxon>
        <taxon>Liliopsida</taxon>
        <taxon>Poales</taxon>
        <taxon>Poaceae</taxon>
        <taxon>BOP clade</taxon>
        <taxon>Oryzoideae</taxon>
        <taxon>Oryzeae</taxon>
        <taxon>Oryzinae</taxon>
        <taxon>Oryza</taxon>
        <taxon>Oryza meyeriana</taxon>
    </lineage>
</organism>
<sequence length="69" mass="7370">MAVRWREDGEENGAVVVEEIMLGASKRWEVRWLAGEEALGAQRTMSGGGEVAEKEGIGAVEAKEIVLGA</sequence>
<gene>
    <name evidence="1" type="ORF">E2562_032806</name>
</gene>
<accession>A0A6G1DQV1</accession>
<dbReference type="EMBL" id="SPHZ02000006">
    <property type="protein sequence ID" value="KAF0914890.1"/>
    <property type="molecule type" value="Genomic_DNA"/>
</dbReference>
<comment type="caution">
    <text evidence="1">The sequence shown here is derived from an EMBL/GenBank/DDBJ whole genome shotgun (WGS) entry which is preliminary data.</text>
</comment>
<evidence type="ECO:0000313" key="2">
    <source>
        <dbReference type="Proteomes" id="UP000479710"/>
    </source>
</evidence>
<proteinExistence type="predicted"/>
<name>A0A6G1DQV1_9ORYZ</name>
<protein>
    <submittedName>
        <fullName evidence="1">Uncharacterized protein</fullName>
    </submittedName>
</protein>
<dbReference type="Proteomes" id="UP000479710">
    <property type="component" value="Unassembled WGS sequence"/>
</dbReference>
<dbReference type="AlphaFoldDB" id="A0A6G1DQV1"/>
<reference evidence="1 2" key="1">
    <citation type="submission" date="2019-11" db="EMBL/GenBank/DDBJ databases">
        <title>Whole genome sequence of Oryza granulata.</title>
        <authorList>
            <person name="Li W."/>
        </authorList>
    </citation>
    <scope>NUCLEOTIDE SEQUENCE [LARGE SCALE GENOMIC DNA]</scope>
    <source>
        <strain evidence="2">cv. Menghai</strain>
        <tissue evidence="1">Leaf</tissue>
    </source>
</reference>
<keyword evidence="2" id="KW-1185">Reference proteome</keyword>
<evidence type="ECO:0000313" key="1">
    <source>
        <dbReference type="EMBL" id="KAF0914890.1"/>
    </source>
</evidence>